<dbReference type="EC" id="2.7.11.1" evidence="3"/>
<dbReference type="Pfam" id="PF00069">
    <property type="entry name" value="Pkinase"/>
    <property type="match status" value="1"/>
</dbReference>
<dbReference type="PROSITE" id="PS00107">
    <property type="entry name" value="PROTEIN_KINASE_ATP"/>
    <property type="match status" value="1"/>
</dbReference>
<feature type="domain" description="Protein kinase" evidence="18">
    <location>
        <begin position="160"/>
        <end position="414"/>
    </location>
</feature>
<dbReference type="SMART" id="SM00220">
    <property type="entry name" value="S_TKc"/>
    <property type="match status" value="1"/>
</dbReference>
<evidence type="ECO:0000256" key="13">
    <source>
        <dbReference type="ARBA" id="ARBA00047899"/>
    </source>
</evidence>
<evidence type="ECO:0000256" key="7">
    <source>
        <dbReference type="ARBA" id="ARBA00022692"/>
    </source>
</evidence>
<evidence type="ECO:0000256" key="8">
    <source>
        <dbReference type="ARBA" id="ARBA00022741"/>
    </source>
</evidence>
<dbReference type="InterPro" id="IPR027417">
    <property type="entry name" value="P-loop_NTPase"/>
</dbReference>
<evidence type="ECO:0000256" key="10">
    <source>
        <dbReference type="ARBA" id="ARBA00022840"/>
    </source>
</evidence>
<dbReference type="FunFam" id="1.20.1560.10:FF:000058">
    <property type="entry name" value="ABC transporter B family member 25"/>
    <property type="match status" value="1"/>
</dbReference>
<evidence type="ECO:0000256" key="15">
    <source>
        <dbReference type="PROSITE-ProRule" id="PRU10141"/>
    </source>
</evidence>
<dbReference type="GO" id="GO:0016887">
    <property type="term" value="F:ATP hydrolysis activity"/>
    <property type="evidence" value="ECO:0007669"/>
    <property type="project" value="InterPro"/>
</dbReference>
<dbReference type="InterPro" id="IPR039421">
    <property type="entry name" value="Type_1_exporter"/>
</dbReference>
<dbReference type="GO" id="GO:0005524">
    <property type="term" value="F:ATP binding"/>
    <property type="evidence" value="ECO:0007669"/>
    <property type="project" value="UniProtKB-UniRule"/>
</dbReference>
<dbReference type="SUPFAM" id="SSF56112">
    <property type="entry name" value="Protein kinase-like (PK-like)"/>
    <property type="match status" value="1"/>
</dbReference>
<dbReference type="FunFam" id="3.30.200.20:FF:000042">
    <property type="entry name" value="Aurora kinase A"/>
    <property type="match status" value="1"/>
</dbReference>
<evidence type="ECO:0000256" key="16">
    <source>
        <dbReference type="SAM" id="MobiDB-lite"/>
    </source>
</evidence>
<evidence type="ECO:0000256" key="5">
    <source>
        <dbReference type="ARBA" id="ARBA00022527"/>
    </source>
</evidence>
<feature type="domain" description="ABC transmembrane type-1" evidence="19">
    <location>
        <begin position="741"/>
        <end position="1052"/>
    </location>
</feature>
<comment type="catalytic activity">
    <reaction evidence="14">
        <text>L-seryl-[protein] + ATP = O-phospho-L-seryl-[protein] + ADP + H(+)</text>
        <dbReference type="Rhea" id="RHEA:17989"/>
        <dbReference type="Rhea" id="RHEA-COMP:9863"/>
        <dbReference type="Rhea" id="RHEA-COMP:11604"/>
        <dbReference type="ChEBI" id="CHEBI:15378"/>
        <dbReference type="ChEBI" id="CHEBI:29999"/>
        <dbReference type="ChEBI" id="CHEBI:30616"/>
        <dbReference type="ChEBI" id="CHEBI:83421"/>
        <dbReference type="ChEBI" id="CHEBI:456216"/>
        <dbReference type="EC" id="2.7.11.1"/>
    </reaction>
</comment>
<dbReference type="Gene3D" id="1.20.1560.10">
    <property type="entry name" value="ABC transporter type 1, transmembrane domain"/>
    <property type="match status" value="1"/>
</dbReference>
<evidence type="ECO:0000256" key="9">
    <source>
        <dbReference type="ARBA" id="ARBA00022777"/>
    </source>
</evidence>
<dbReference type="OrthoDB" id="248923at2759"/>
<dbReference type="Pfam" id="PF00005">
    <property type="entry name" value="ABC_tran"/>
    <property type="match status" value="1"/>
</dbReference>
<dbReference type="AlphaFoldDB" id="A0A3L6SG08"/>
<keyword evidence="12 17" id="KW-0472">Membrane</keyword>
<evidence type="ECO:0000256" key="12">
    <source>
        <dbReference type="ARBA" id="ARBA00023136"/>
    </source>
</evidence>
<protein>
    <recommendedName>
        <fullName evidence="3">non-specific serine/threonine protein kinase</fullName>
        <ecNumber evidence="3">2.7.11.1</ecNumber>
    </recommendedName>
</protein>
<evidence type="ECO:0000256" key="11">
    <source>
        <dbReference type="ARBA" id="ARBA00022989"/>
    </source>
</evidence>
<feature type="region of interest" description="Disordered" evidence="16">
    <location>
        <begin position="107"/>
        <end position="158"/>
    </location>
</feature>
<feature type="transmembrane region" description="Helical" evidence="17">
    <location>
        <begin position="700"/>
        <end position="723"/>
    </location>
</feature>
<comment type="caution">
    <text evidence="20">The sequence shown here is derived from an EMBL/GenBank/DDBJ whole genome shotgun (WGS) entry which is preliminary data.</text>
</comment>
<dbReference type="Gene3D" id="1.10.510.10">
    <property type="entry name" value="Transferase(Phosphotransferase) domain 1"/>
    <property type="match status" value="1"/>
</dbReference>
<dbReference type="Proteomes" id="UP000275267">
    <property type="component" value="Unassembled WGS sequence"/>
</dbReference>
<evidence type="ECO:0000313" key="21">
    <source>
        <dbReference type="Proteomes" id="UP000275267"/>
    </source>
</evidence>
<evidence type="ECO:0000256" key="6">
    <source>
        <dbReference type="ARBA" id="ARBA00022679"/>
    </source>
</evidence>
<dbReference type="InterPro" id="IPR017441">
    <property type="entry name" value="Protein_kinase_ATP_BS"/>
</dbReference>
<reference evidence="21" key="1">
    <citation type="journal article" date="2019" name="Nat. Commun.">
        <title>The genome of broomcorn millet.</title>
        <authorList>
            <person name="Zou C."/>
            <person name="Miki D."/>
            <person name="Li D."/>
            <person name="Tang Q."/>
            <person name="Xiao L."/>
            <person name="Rajput S."/>
            <person name="Deng P."/>
            <person name="Jia W."/>
            <person name="Huang R."/>
            <person name="Zhang M."/>
            <person name="Sun Y."/>
            <person name="Hu J."/>
            <person name="Fu X."/>
            <person name="Schnable P.S."/>
            <person name="Li F."/>
            <person name="Zhang H."/>
            <person name="Feng B."/>
            <person name="Zhu X."/>
            <person name="Liu R."/>
            <person name="Schnable J.C."/>
            <person name="Zhu J.-K."/>
            <person name="Zhang H."/>
        </authorList>
    </citation>
    <scope>NUCLEOTIDE SEQUENCE [LARGE SCALE GENOMIC DNA]</scope>
</reference>
<name>A0A3L6SG08_PANMI</name>
<keyword evidence="21" id="KW-1185">Reference proteome</keyword>
<sequence>MAFTPRSPWSRARKPDVYSTFVFHGDDEDEDPSGRGRPATGAEDDEEEDPSSLPPLLQRLPKDFGGASFDDDEDPYSSDPDDASLSATVVVKRGAPASARSPFLDLRRSSTRAAEEDPYSSFVVHSTTRSGQQQQQNSRRKPSVSSVPDSITREDPSTKYELLHELGKGSYGAVYKARDLRTQELVAVKIISLTEGEEGYEDIRGEIEMLQQCSHPNVVRYFGSYQGEEYLWIIMEYCGGGSVADLIGITEEPLDESQIAYICREALKGLAYLHSIFKVHRDIKGGNILLTEQGEVKLGDFGVAAQLTRTMSKRNTFIGTPHWMAPEVIQESRYDGKVDVWALGVSAIEMAEGMPPRSTVHPMRVIFMISSEPAPMLEDKEKWSLLFHDFIAKCLTKDPRLRPAASEMLKHKFIEKCNTGASKMLAKIKDAKKIRATLAAQNQLDGPDDTMLDATVRINEDFGETVPANSQQHMKHTAYNDGQAGDFGTMIVHSEDGDEVAESPIFPRTEFIPGLGSISSFTHDPKRAELISKFWAENAADSDANKDWDLDDHLDMQEPKAITTSTGTVKKHMSAEGTMRRHDSQIGLSPGFANTTTKLNSSPSRKAFSVQDKLWSIYAAGNTVPIPFLKAIDISPLALVSENEAGNGLAGSSTNDALEAVKELFSGDGQAKKGRKGINEVARADRVSTGLQAKHDAGKLVLATIALLVASLSNILVVGQFLFSFLNNMVIKHSIHVVMDGSCGVLQPKYGGKIIDIVSRDVRLPEDKAQALEDVKGTILYIVIIVVVGSVCTALRAWLFNSASERVVARLRKDLFSHLVNQASKFFFVQNLALIVLHTASFILLKTYLMPPQEIAFFDVTRTGELLSRLSEDTQIIKNAATTNLSEALRNITTTAIGLGFMLSTSWKLTLLALVIVPVISVAVRRFGRFLRELSHQTQAAAAVASSIAEESFGAIRTVRSFAQESHEISRYGEKVEETLKLGLKQAKVVGLFSGGLNAASTLSVVIVVIYGANLTINGYMTTGSLTSFILYSLTVGSSVSALSGLYTTVMKASGASRRVFQLLDRISSMPNSGDKCPINEEDGEVELDDVWFSYPSRPSHMILKGITLKLAPGSKVALVGPSGGGKTTIANLIERFYDPLKGRILLNGVPLVEISHQYLHNKVSIVSQEPTLFNCTIEENIVYALEGKANFADVESAADAMDSLMKGRTVLVIAHRLSTVKSADTVAVISDG</sequence>
<evidence type="ECO:0000256" key="2">
    <source>
        <dbReference type="ARBA" id="ARBA00008874"/>
    </source>
</evidence>
<keyword evidence="8 15" id="KW-0547">Nucleotide-binding</keyword>
<evidence type="ECO:0000256" key="17">
    <source>
        <dbReference type="SAM" id="Phobius"/>
    </source>
</evidence>
<keyword evidence="4" id="KW-0813">Transport</keyword>
<dbReference type="SUPFAM" id="SSF52540">
    <property type="entry name" value="P-loop containing nucleoside triphosphate hydrolases"/>
    <property type="match status" value="1"/>
</dbReference>
<dbReference type="EMBL" id="PQIB02000005">
    <property type="protein sequence ID" value="RLN19915.1"/>
    <property type="molecule type" value="Genomic_DNA"/>
</dbReference>
<dbReference type="SUPFAM" id="SSF90123">
    <property type="entry name" value="ABC transporter transmembrane region"/>
    <property type="match status" value="1"/>
</dbReference>
<dbReference type="InterPro" id="IPR003439">
    <property type="entry name" value="ABC_transporter-like_ATP-bd"/>
</dbReference>
<dbReference type="CDD" id="cd06613">
    <property type="entry name" value="STKc_MAP4K3_like"/>
    <property type="match status" value="1"/>
</dbReference>
<gene>
    <name evidence="20" type="ORF">C2845_PM02G05610</name>
</gene>
<organism evidence="20 21">
    <name type="scientific">Panicum miliaceum</name>
    <name type="common">Proso millet</name>
    <name type="synonym">Broomcorn millet</name>
    <dbReference type="NCBI Taxonomy" id="4540"/>
    <lineage>
        <taxon>Eukaryota</taxon>
        <taxon>Viridiplantae</taxon>
        <taxon>Streptophyta</taxon>
        <taxon>Embryophyta</taxon>
        <taxon>Tracheophyta</taxon>
        <taxon>Spermatophyta</taxon>
        <taxon>Magnoliopsida</taxon>
        <taxon>Liliopsida</taxon>
        <taxon>Poales</taxon>
        <taxon>Poaceae</taxon>
        <taxon>PACMAD clade</taxon>
        <taxon>Panicoideae</taxon>
        <taxon>Panicodae</taxon>
        <taxon>Paniceae</taxon>
        <taxon>Panicinae</taxon>
        <taxon>Panicum</taxon>
        <taxon>Panicum sect. Panicum</taxon>
    </lineage>
</organism>
<keyword evidence="9" id="KW-0418">Kinase</keyword>
<keyword evidence="6" id="KW-0808">Transferase</keyword>
<dbReference type="CDD" id="cd18780">
    <property type="entry name" value="ABC_6TM_AtABCB27_like"/>
    <property type="match status" value="1"/>
</dbReference>
<feature type="transmembrane region" description="Helical" evidence="17">
    <location>
        <begin position="779"/>
        <end position="800"/>
    </location>
</feature>
<dbReference type="GO" id="GO:0090374">
    <property type="term" value="P:oligopeptide export from mitochondrion"/>
    <property type="evidence" value="ECO:0007669"/>
    <property type="project" value="TreeGrafter"/>
</dbReference>
<feature type="transmembrane region" description="Helical" evidence="17">
    <location>
        <begin position="989"/>
        <end position="1017"/>
    </location>
</feature>
<dbReference type="GO" id="GO:0015421">
    <property type="term" value="F:ABC-type oligopeptide transporter activity"/>
    <property type="evidence" value="ECO:0007669"/>
    <property type="project" value="TreeGrafter"/>
</dbReference>
<evidence type="ECO:0000256" key="4">
    <source>
        <dbReference type="ARBA" id="ARBA00022448"/>
    </source>
</evidence>
<evidence type="ECO:0000259" key="18">
    <source>
        <dbReference type="PROSITE" id="PS50011"/>
    </source>
</evidence>
<dbReference type="Gene3D" id="3.40.50.300">
    <property type="entry name" value="P-loop containing nucleotide triphosphate hydrolases"/>
    <property type="match status" value="2"/>
</dbReference>
<dbReference type="Pfam" id="PF00664">
    <property type="entry name" value="ABC_membrane"/>
    <property type="match status" value="2"/>
</dbReference>
<evidence type="ECO:0000259" key="19">
    <source>
        <dbReference type="PROSITE" id="PS50929"/>
    </source>
</evidence>
<keyword evidence="5" id="KW-0723">Serine/threonine-protein kinase</keyword>
<feature type="compositionally biased region" description="Acidic residues" evidence="16">
    <location>
        <begin position="69"/>
        <end position="82"/>
    </location>
</feature>
<evidence type="ECO:0000256" key="14">
    <source>
        <dbReference type="ARBA" id="ARBA00048679"/>
    </source>
</evidence>
<accession>A0A3L6SG08</accession>
<feature type="region of interest" description="Disordered" evidence="16">
    <location>
        <begin position="20"/>
        <end position="89"/>
    </location>
</feature>
<keyword evidence="10 15" id="KW-0067">ATP-binding</keyword>
<evidence type="ECO:0000256" key="3">
    <source>
        <dbReference type="ARBA" id="ARBA00012513"/>
    </source>
</evidence>
<keyword evidence="11 17" id="KW-1133">Transmembrane helix</keyword>
<comment type="subcellular location">
    <subcellularLocation>
        <location evidence="1">Membrane</location>
        <topology evidence="1">Multi-pass membrane protein</topology>
    </subcellularLocation>
</comment>
<dbReference type="PROSITE" id="PS50929">
    <property type="entry name" value="ABC_TM1F"/>
    <property type="match status" value="1"/>
</dbReference>
<dbReference type="GO" id="GO:0005743">
    <property type="term" value="C:mitochondrial inner membrane"/>
    <property type="evidence" value="ECO:0007669"/>
    <property type="project" value="TreeGrafter"/>
</dbReference>
<feature type="transmembrane region" description="Helical" evidence="17">
    <location>
        <begin position="1029"/>
        <end position="1050"/>
    </location>
</feature>
<dbReference type="PROSITE" id="PS50011">
    <property type="entry name" value="PROTEIN_KINASE_DOM"/>
    <property type="match status" value="1"/>
</dbReference>
<dbReference type="InterPro" id="IPR000719">
    <property type="entry name" value="Prot_kinase_dom"/>
</dbReference>
<dbReference type="PANTHER" id="PTHR43394:SF1">
    <property type="entry name" value="ATP-BINDING CASSETTE SUB-FAMILY B MEMBER 10, MITOCHONDRIAL"/>
    <property type="match status" value="1"/>
</dbReference>
<feature type="binding site" evidence="15">
    <location>
        <position position="189"/>
    </location>
    <ligand>
        <name>ATP</name>
        <dbReference type="ChEBI" id="CHEBI:30616"/>
    </ligand>
</feature>
<dbReference type="InterPro" id="IPR036640">
    <property type="entry name" value="ABC1_TM_sf"/>
</dbReference>
<dbReference type="InterPro" id="IPR011009">
    <property type="entry name" value="Kinase-like_dom_sf"/>
</dbReference>
<evidence type="ECO:0000313" key="20">
    <source>
        <dbReference type="EMBL" id="RLN19915.1"/>
    </source>
</evidence>
<comment type="catalytic activity">
    <reaction evidence="13">
        <text>L-threonyl-[protein] + ATP = O-phospho-L-threonyl-[protein] + ADP + H(+)</text>
        <dbReference type="Rhea" id="RHEA:46608"/>
        <dbReference type="Rhea" id="RHEA-COMP:11060"/>
        <dbReference type="Rhea" id="RHEA-COMP:11605"/>
        <dbReference type="ChEBI" id="CHEBI:15378"/>
        <dbReference type="ChEBI" id="CHEBI:30013"/>
        <dbReference type="ChEBI" id="CHEBI:30616"/>
        <dbReference type="ChEBI" id="CHEBI:61977"/>
        <dbReference type="ChEBI" id="CHEBI:456216"/>
        <dbReference type="EC" id="2.7.11.1"/>
    </reaction>
</comment>
<evidence type="ECO:0000256" key="1">
    <source>
        <dbReference type="ARBA" id="ARBA00004141"/>
    </source>
</evidence>
<dbReference type="PANTHER" id="PTHR43394">
    <property type="entry name" value="ATP-DEPENDENT PERMEASE MDL1, MITOCHONDRIAL"/>
    <property type="match status" value="1"/>
</dbReference>
<comment type="similarity">
    <text evidence="2">Belongs to the protein kinase superfamily. STE Ser/Thr protein kinase family. STE20 subfamily.</text>
</comment>
<dbReference type="STRING" id="4540.A0A3L6SG08"/>
<dbReference type="InterPro" id="IPR011527">
    <property type="entry name" value="ABC1_TM_dom"/>
</dbReference>
<dbReference type="FunFam" id="1.10.510.10:FF:000207">
    <property type="entry name" value="serine/threonine-protein kinase dst1 isoform X1"/>
    <property type="match status" value="1"/>
</dbReference>
<keyword evidence="7 17" id="KW-0812">Transmembrane</keyword>
<proteinExistence type="inferred from homology"/>
<feature type="transmembrane region" description="Helical" evidence="17">
    <location>
        <begin position="826"/>
        <end position="845"/>
    </location>
</feature>
<dbReference type="GO" id="GO:0004674">
    <property type="term" value="F:protein serine/threonine kinase activity"/>
    <property type="evidence" value="ECO:0007669"/>
    <property type="project" value="UniProtKB-KW"/>
</dbReference>